<keyword evidence="2" id="KW-1185">Reference proteome</keyword>
<organism evidence="1 2">
    <name type="scientific">Verticillium longisporum</name>
    <name type="common">Verticillium dahliae var. longisporum</name>
    <dbReference type="NCBI Taxonomy" id="100787"/>
    <lineage>
        <taxon>Eukaryota</taxon>
        <taxon>Fungi</taxon>
        <taxon>Dikarya</taxon>
        <taxon>Ascomycota</taxon>
        <taxon>Pezizomycotina</taxon>
        <taxon>Sordariomycetes</taxon>
        <taxon>Hypocreomycetidae</taxon>
        <taxon>Glomerellales</taxon>
        <taxon>Plectosphaerellaceae</taxon>
        <taxon>Verticillium</taxon>
    </lineage>
</organism>
<dbReference type="Proteomes" id="UP000044602">
    <property type="component" value="Unassembled WGS sequence"/>
</dbReference>
<dbReference type="EMBL" id="CVQH01008890">
    <property type="protein sequence ID" value="CRK17744.1"/>
    <property type="molecule type" value="Genomic_DNA"/>
</dbReference>
<evidence type="ECO:0000313" key="1">
    <source>
        <dbReference type="EMBL" id="CRK17744.1"/>
    </source>
</evidence>
<proteinExistence type="predicted"/>
<gene>
    <name evidence="1" type="ORF">BN1708_003025</name>
</gene>
<sequence>MVGLEHCTTSELGVGRNDNTLCLMQHHVRSFRSAKKTMNLLSRSSMSALAGLRSSTVGWQPECHVDNIQICRSSNNTDSFLMAASQAWQSTPCSSMMFERQKESKREAGARSRT</sequence>
<evidence type="ECO:0000313" key="2">
    <source>
        <dbReference type="Proteomes" id="UP000044602"/>
    </source>
</evidence>
<protein>
    <submittedName>
        <fullName evidence="1">Uncharacterized protein</fullName>
    </submittedName>
</protein>
<dbReference type="AlphaFoldDB" id="A0A0G4L6Y0"/>
<reference evidence="1 2" key="1">
    <citation type="submission" date="2015-05" db="EMBL/GenBank/DDBJ databases">
        <authorList>
            <person name="Wang D.B."/>
            <person name="Wang M."/>
        </authorList>
    </citation>
    <scope>NUCLEOTIDE SEQUENCE [LARGE SCALE GENOMIC DNA]</scope>
    <source>
        <strain evidence="1">VL1</strain>
    </source>
</reference>
<accession>A0A0G4L6Y0</accession>
<name>A0A0G4L6Y0_VERLO</name>